<keyword evidence="3" id="KW-1185">Reference proteome</keyword>
<dbReference type="Gene3D" id="2.30.110.10">
    <property type="entry name" value="Electron Transport, Fmn-binding Protein, Chain A"/>
    <property type="match status" value="1"/>
</dbReference>
<gene>
    <name evidence="2" type="ORF">J5N97_026732</name>
</gene>
<protein>
    <recommendedName>
        <fullName evidence="1">CREG-like beta-barrel domain-containing protein</fullName>
    </recommendedName>
</protein>
<accession>A0A9D5C3U8</accession>
<sequence>METISSFIASSRWAEPSPARHSAVSAPPKASSLRFSCSKAQDNFELLSISLCGPGALRKNRVRDLRVLAHEVSSGGEMEESAAPNEALFLFESNTSHNGSHGRGFTEKSELITPANSVSGVTGSKPGLFRTPISGGVHSATSAHDLPRPALAVRNLMEQARFAHLCTVMSRMHHRRAFYPFGSLVDFAPDPAGHPIFSFSPLAIHTRNLLADPRCTLVVQIPGWSGLSNARVTIFGDITPLPADQQEWAHRLFMAKHQQWASQQWGNFHYFRMQTISDIYFIGGFGTVAWVDVKEYESLQPDKIAANGGEQNLKELNAIFSKPLKKILSTEGEIDDAALISIDSKGTDVRVRQGAQFNIQRLSFEVDHGVETLEEAKKALQAIIIKGNQPRSNTRS</sequence>
<dbReference type="GO" id="GO:0005737">
    <property type="term" value="C:cytoplasm"/>
    <property type="evidence" value="ECO:0007669"/>
    <property type="project" value="UniProtKB-ARBA"/>
</dbReference>
<organism evidence="2 3">
    <name type="scientific">Dioscorea zingiberensis</name>
    <dbReference type="NCBI Taxonomy" id="325984"/>
    <lineage>
        <taxon>Eukaryota</taxon>
        <taxon>Viridiplantae</taxon>
        <taxon>Streptophyta</taxon>
        <taxon>Embryophyta</taxon>
        <taxon>Tracheophyta</taxon>
        <taxon>Spermatophyta</taxon>
        <taxon>Magnoliopsida</taxon>
        <taxon>Liliopsida</taxon>
        <taxon>Dioscoreales</taxon>
        <taxon>Dioscoreaceae</taxon>
        <taxon>Dioscorea</taxon>
    </lineage>
</organism>
<evidence type="ECO:0000259" key="1">
    <source>
        <dbReference type="Pfam" id="PF13883"/>
    </source>
</evidence>
<reference evidence="2" key="1">
    <citation type="submission" date="2021-03" db="EMBL/GenBank/DDBJ databases">
        <authorList>
            <person name="Li Z."/>
            <person name="Yang C."/>
        </authorList>
    </citation>
    <scope>NUCLEOTIDE SEQUENCE</scope>
    <source>
        <strain evidence="2">Dzin_1.0</strain>
        <tissue evidence="2">Leaf</tissue>
    </source>
</reference>
<dbReference type="Proteomes" id="UP001085076">
    <property type="component" value="Miscellaneous, Linkage group lg08"/>
</dbReference>
<dbReference type="Pfam" id="PF13883">
    <property type="entry name" value="CREG_beta-barrel"/>
    <property type="match status" value="1"/>
</dbReference>
<comment type="caution">
    <text evidence="2">The sequence shown here is derived from an EMBL/GenBank/DDBJ whole genome shotgun (WGS) entry which is preliminary data.</text>
</comment>
<dbReference type="InterPro" id="IPR012349">
    <property type="entry name" value="Split_barrel_FMN-bd"/>
</dbReference>
<dbReference type="PANTHER" id="PTHR13343:SF29">
    <property type="entry name" value="PYRIDOXAMINE 5'-PHOSPHATE OXIDASE FAMILY PROTEIN"/>
    <property type="match status" value="1"/>
</dbReference>
<proteinExistence type="predicted"/>
<dbReference type="EMBL" id="JAGGNH010000008">
    <property type="protein sequence ID" value="KAJ0965594.1"/>
    <property type="molecule type" value="Genomic_DNA"/>
</dbReference>
<dbReference type="PANTHER" id="PTHR13343">
    <property type="entry name" value="CREG1 PROTEIN"/>
    <property type="match status" value="1"/>
</dbReference>
<dbReference type="OrthoDB" id="2138282at2759"/>
<dbReference type="InterPro" id="IPR055343">
    <property type="entry name" value="CREG_beta-barrel"/>
</dbReference>
<feature type="domain" description="CREG-like beta-barrel" evidence="1">
    <location>
        <begin position="152"/>
        <end position="297"/>
    </location>
</feature>
<reference evidence="2" key="2">
    <citation type="journal article" date="2022" name="Hortic Res">
        <title>The genome of Dioscorea zingiberensis sheds light on the biosynthesis, origin and evolution of the medicinally important diosgenin saponins.</title>
        <authorList>
            <person name="Li Y."/>
            <person name="Tan C."/>
            <person name="Li Z."/>
            <person name="Guo J."/>
            <person name="Li S."/>
            <person name="Chen X."/>
            <person name="Wang C."/>
            <person name="Dai X."/>
            <person name="Yang H."/>
            <person name="Song W."/>
            <person name="Hou L."/>
            <person name="Xu J."/>
            <person name="Tong Z."/>
            <person name="Xu A."/>
            <person name="Yuan X."/>
            <person name="Wang W."/>
            <person name="Yang Q."/>
            <person name="Chen L."/>
            <person name="Sun Z."/>
            <person name="Wang K."/>
            <person name="Pan B."/>
            <person name="Chen J."/>
            <person name="Bao Y."/>
            <person name="Liu F."/>
            <person name="Qi X."/>
            <person name="Gang D.R."/>
            <person name="Wen J."/>
            <person name="Li J."/>
        </authorList>
    </citation>
    <scope>NUCLEOTIDE SEQUENCE</scope>
    <source>
        <strain evidence="2">Dzin_1.0</strain>
    </source>
</reference>
<dbReference type="SUPFAM" id="SSF50475">
    <property type="entry name" value="FMN-binding split barrel"/>
    <property type="match status" value="1"/>
</dbReference>
<dbReference type="AlphaFoldDB" id="A0A9D5C3U8"/>
<name>A0A9D5C3U8_9LILI</name>
<evidence type="ECO:0000313" key="3">
    <source>
        <dbReference type="Proteomes" id="UP001085076"/>
    </source>
</evidence>
<evidence type="ECO:0000313" key="2">
    <source>
        <dbReference type="EMBL" id="KAJ0965594.1"/>
    </source>
</evidence>